<evidence type="ECO:0000313" key="2">
    <source>
        <dbReference type="EMBL" id="MDC9591986.1"/>
    </source>
</evidence>
<comment type="caution">
    <text evidence="2">The sequence shown here is derived from an EMBL/GenBank/DDBJ whole genome shotgun (WGS) entry which is preliminary data.</text>
</comment>
<accession>A0ABT5LLJ1</accession>
<proteinExistence type="predicted"/>
<gene>
    <name evidence="2" type="ORF">PSI23_22650</name>
</gene>
<evidence type="ECO:0000313" key="3">
    <source>
        <dbReference type="Proteomes" id="UP001217178"/>
    </source>
</evidence>
<dbReference type="InterPro" id="IPR027417">
    <property type="entry name" value="P-loop_NTPase"/>
</dbReference>
<keyword evidence="3" id="KW-1185">Reference proteome</keyword>
<protein>
    <submittedName>
        <fullName evidence="2">PBSX family phage terminase large subunit</fullName>
    </submittedName>
</protein>
<reference evidence="2 3" key="1">
    <citation type="submission" date="2023-02" db="EMBL/GenBank/DDBJ databases">
        <title>Entomopathogenic bacteria.</title>
        <authorList>
            <person name="Machado R.A."/>
        </authorList>
    </citation>
    <scope>NUCLEOTIDE SEQUENCE [LARGE SCALE GENOMIC DNA]</scope>
    <source>
        <strain evidence="2 3">XENO-10</strain>
    </source>
</reference>
<feature type="non-terminal residue" evidence="2">
    <location>
        <position position="74"/>
    </location>
</feature>
<feature type="domain" description="Phage terminase large subunit N-terminal" evidence="1">
    <location>
        <begin position="3"/>
        <end position="74"/>
    </location>
</feature>
<organism evidence="2 3">
    <name type="scientific">Xenorhabdus yunnanensis</name>
    <dbReference type="NCBI Taxonomy" id="3025878"/>
    <lineage>
        <taxon>Bacteria</taxon>
        <taxon>Pseudomonadati</taxon>
        <taxon>Pseudomonadota</taxon>
        <taxon>Gammaproteobacteria</taxon>
        <taxon>Enterobacterales</taxon>
        <taxon>Morganellaceae</taxon>
        <taxon>Xenorhabdus</taxon>
    </lineage>
</organism>
<feature type="non-terminal residue" evidence="2">
    <location>
        <position position="1"/>
    </location>
</feature>
<evidence type="ECO:0000259" key="1">
    <source>
        <dbReference type="Pfam" id="PF04466"/>
    </source>
</evidence>
<sequence length="74" mass="8846">CGREFMNSLSESSMEEVKQAIKSEPWLDNYYEMGENYIRTRNRRVWYVFAGLRHNLDSIKSKARILIAWIDEAE</sequence>
<dbReference type="Pfam" id="PF04466">
    <property type="entry name" value="Terminase_3"/>
    <property type="match status" value="1"/>
</dbReference>
<name>A0ABT5LLJ1_9GAMM</name>
<dbReference type="RefSeq" id="WP_373567382.1">
    <property type="nucleotide sequence ID" value="NZ_JAQRFI010000373.1"/>
</dbReference>
<dbReference type="EMBL" id="JAQRFI010000373">
    <property type="protein sequence ID" value="MDC9591986.1"/>
    <property type="molecule type" value="Genomic_DNA"/>
</dbReference>
<dbReference type="Gene3D" id="3.40.50.300">
    <property type="entry name" value="P-loop containing nucleotide triphosphate hydrolases"/>
    <property type="match status" value="1"/>
</dbReference>
<dbReference type="InterPro" id="IPR035412">
    <property type="entry name" value="Terminase_L_N"/>
</dbReference>
<dbReference type="Proteomes" id="UP001217178">
    <property type="component" value="Unassembled WGS sequence"/>
</dbReference>